<reference evidence="7" key="2">
    <citation type="submission" date="2002-07" db="EMBL/GenBank/DDBJ databases">
        <title>Oryza sativa nipponbare(GA3) genomic DNA, chromosome 8, BAC clone:OSJNBa0049I01.</title>
        <authorList>
            <person name="Sasaki T."/>
            <person name="Matsumoto T."/>
            <person name="Katayose Y."/>
        </authorList>
    </citation>
    <scope>NUCLEOTIDE SEQUENCE</scope>
</reference>
<dbReference type="InterPro" id="IPR036093">
    <property type="entry name" value="NAC_dom_sf"/>
</dbReference>
<evidence type="ECO:0000256" key="4">
    <source>
        <dbReference type="ARBA" id="ARBA00023242"/>
    </source>
</evidence>
<dbReference type="Proteomes" id="UP000000763">
    <property type="component" value="Chromosome 8"/>
</dbReference>
<protein>
    <recommendedName>
        <fullName evidence="5">NAC domain-containing protein</fullName>
    </recommendedName>
</protein>
<gene>
    <name evidence="7" type="ORF">OSJNBa0049I01.11</name>
    <name evidence="6" type="ORF">P0670E08.22</name>
</gene>
<reference evidence="6" key="1">
    <citation type="submission" date="2002-02" db="EMBL/GenBank/DDBJ databases">
        <title>Oryza sativa nipponbare(GA3) genomic DNA, chromosome 8, PAC clone:P0670E08.</title>
        <authorList>
            <person name="Sasaki T."/>
            <person name="Matsumoto T."/>
            <person name="Yamamoto K."/>
        </authorList>
    </citation>
    <scope>NUCLEOTIDE SEQUENCE</scope>
</reference>
<dbReference type="EMBL" id="AP005490">
    <property type="protein sequence ID" value="BAD03627.1"/>
    <property type="molecule type" value="Genomic_DNA"/>
</dbReference>
<keyword evidence="4" id="KW-0539">Nucleus</keyword>
<evidence type="ECO:0000256" key="2">
    <source>
        <dbReference type="ARBA" id="ARBA00023125"/>
    </source>
</evidence>
<reference evidence="8" key="3">
    <citation type="journal article" date="2005" name="Nature">
        <title>The map-based sequence of the rice genome.</title>
        <authorList>
            <consortium name="International rice genome sequencing project (IRGSP)"/>
            <person name="Matsumoto T."/>
            <person name="Wu J."/>
            <person name="Kanamori H."/>
            <person name="Katayose Y."/>
            <person name="Fujisawa M."/>
            <person name="Namiki N."/>
            <person name="Mizuno H."/>
            <person name="Yamamoto K."/>
            <person name="Antonio B.A."/>
            <person name="Baba T."/>
            <person name="Sakata K."/>
            <person name="Nagamura Y."/>
            <person name="Aoki H."/>
            <person name="Arikawa K."/>
            <person name="Arita K."/>
            <person name="Bito T."/>
            <person name="Chiden Y."/>
            <person name="Fujitsuka N."/>
            <person name="Fukunaka R."/>
            <person name="Hamada M."/>
            <person name="Harada C."/>
            <person name="Hayashi A."/>
            <person name="Hijishita S."/>
            <person name="Honda M."/>
            <person name="Hosokawa S."/>
            <person name="Ichikawa Y."/>
            <person name="Idonuma A."/>
            <person name="Iijima M."/>
            <person name="Ikeda M."/>
            <person name="Ikeno M."/>
            <person name="Ito K."/>
            <person name="Ito S."/>
            <person name="Ito T."/>
            <person name="Ito Y."/>
            <person name="Ito Y."/>
            <person name="Iwabuchi A."/>
            <person name="Kamiya K."/>
            <person name="Karasawa W."/>
            <person name="Kurita K."/>
            <person name="Katagiri S."/>
            <person name="Kikuta A."/>
            <person name="Kobayashi H."/>
            <person name="Kobayashi N."/>
            <person name="Machita K."/>
            <person name="Maehara T."/>
            <person name="Masukawa M."/>
            <person name="Mizubayashi T."/>
            <person name="Mukai Y."/>
            <person name="Nagasaki H."/>
            <person name="Nagata Y."/>
            <person name="Naito S."/>
            <person name="Nakashima M."/>
            <person name="Nakama Y."/>
            <person name="Nakamichi Y."/>
            <person name="Nakamura M."/>
            <person name="Meguro A."/>
            <person name="Negishi M."/>
            <person name="Ohta I."/>
            <person name="Ohta T."/>
            <person name="Okamoto M."/>
            <person name="Ono N."/>
            <person name="Saji S."/>
            <person name="Sakaguchi M."/>
            <person name="Sakai K."/>
            <person name="Shibata M."/>
            <person name="Shimokawa T."/>
            <person name="Song J."/>
            <person name="Takazaki Y."/>
            <person name="Terasawa K."/>
            <person name="Tsugane M."/>
            <person name="Tsuji K."/>
            <person name="Ueda S."/>
            <person name="Waki K."/>
            <person name="Yamagata H."/>
            <person name="Yamamoto M."/>
            <person name="Yamamoto S."/>
            <person name="Yamane H."/>
            <person name="Yoshiki S."/>
            <person name="Yoshihara R."/>
            <person name="Yukawa K."/>
            <person name="Zhong H."/>
            <person name="Yano M."/>
            <person name="Yuan Q."/>
            <person name="Ouyang S."/>
            <person name="Liu J."/>
            <person name="Jones K.M."/>
            <person name="Gansberger K."/>
            <person name="Moffat K."/>
            <person name="Hill J."/>
            <person name="Bera J."/>
            <person name="Fadrosh D."/>
            <person name="Jin S."/>
            <person name="Johri S."/>
            <person name="Kim M."/>
            <person name="Overton L."/>
            <person name="Reardon M."/>
            <person name="Tsitrin T."/>
            <person name="Vuong H."/>
            <person name="Weaver B."/>
            <person name="Ciecko A."/>
            <person name="Tallon L."/>
            <person name="Jackson J."/>
            <person name="Pai G."/>
            <person name="Aken S.V."/>
            <person name="Utterback T."/>
            <person name="Reidmuller S."/>
            <person name="Feldblyum T."/>
            <person name="Hsiao J."/>
            <person name="Zismann V."/>
            <person name="Iobst S."/>
            <person name="de Vazeille A.R."/>
            <person name="Buell C.R."/>
            <person name="Ying K."/>
            <person name="Li Y."/>
            <person name="Lu T."/>
            <person name="Huang Y."/>
            <person name="Zhao Q."/>
            <person name="Feng Q."/>
            <person name="Zhang L."/>
            <person name="Zhu J."/>
            <person name="Weng Q."/>
            <person name="Mu J."/>
            <person name="Lu Y."/>
            <person name="Fan D."/>
            <person name="Liu Y."/>
            <person name="Guan J."/>
            <person name="Zhang Y."/>
            <person name="Yu S."/>
            <person name="Liu X."/>
            <person name="Zhang Y."/>
            <person name="Hong G."/>
            <person name="Han B."/>
            <person name="Choisne N."/>
            <person name="Demange N."/>
            <person name="Orjeda G."/>
            <person name="Samain S."/>
            <person name="Cattolico L."/>
            <person name="Pelletier E."/>
            <person name="Couloux A."/>
            <person name="Segurens B."/>
            <person name="Wincker P."/>
            <person name="D'Hont A."/>
            <person name="Scarpelli C."/>
            <person name="Weissenbach J."/>
            <person name="Salanoubat M."/>
            <person name="Quetier F."/>
            <person name="Yu Y."/>
            <person name="Kim H.R."/>
            <person name="Rambo T."/>
            <person name="Currie J."/>
            <person name="Collura K."/>
            <person name="Luo M."/>
            <person name="Yang T."/>
            <person name="Ammiraju J.S.S."/>
            <person name="Engler F."/>
            <person name="Soderlund C."/>
            <person name="Wing R.A."/>
            <person name="Palmer L.E."/>
            <person name="de la Bastide M."/>
            <person name="Spiegel L."/>
            <person name="Nascimento L."/>
            <person name="Zutavern T."/>
            <person name="O'Shaughnessy A."/>
            <person name="Dike S."/>
            <person name="Dedhia N."/>
            <person name="Preston R."/>
            <person name="Balija V."/>
            <person name="McCombie W.R."/>
            <person name="Chow T."/>
            <person name="Chen H."/>
            <person name="Chung M."/>
            <person name="Chen C."/>
            <person name="Shaw J."/>
            <person name="Wu H."/>
            <person name="Hsiao K."/>
            <person name="Chao Y."/>
            <person name="Chu M."/>
            <person name="Cheng C."/>
            <person name="Hour A."/>
            <person name="Lee P."/>
            <person name="Lin S."/>
            <person name="Lin Y."/>
            <person name="Liou J."/>
            <person name="Liu S."/>
            <person name="Hsing Y."/>
            <person name="Raghuvanshi S."/>
            <person name="Mohanty A."/>
            <person name="Bharti A.K."/>
            <person name="Gaur A."/>
            <person name="Gupta V."/>
            <person name="Kumar D."/>
            <person name="Ravi V."/>
            <person name="Vij S."/>
            <person name="Kapur A."/>
            <person name="Khurana P."/>
            <person name="Khurana P."/>
            <person name="Khurana J.P."/>
            <person name="Tyagi A.K."/>
            <person name="Gaikwad K."/>
            <person name="Singh A."/>
            <person name="Dalal V."/>
            <person name="Srivastava S."/>
            <person name="Dixit A."/>
            <person name="Pal A.K."/>
            <person name="Ghazi I.A."/>
            <person name="Yadav M."/>
            <person name="Pandit A."/>
            <person name="Bhargava A."/>
            <person name="Sureshbabu K."/>
            <person name="Batra K."/>
            <person name="Sharma T.R."/>
            <person name="Mohapatra T."/>
            <person name="Singh N.K."/>
            <person name="Messing J."/>
            <person name="Nelson A.B."/>
            <person name="Fuks G."/>
            <person name="Kavchok S."/>
            <person name="Keizer G."/>
            <person name="Linton E."/>
            <person name="Llaca V."/>
            <person name="Song R."/>
            <person name="Tanyolac B."/>
            <person name="Young S."/>
            <person name="Ho-Il K."/>
            <person name="Hahn J.H."/>
            <person name="Sangsakoo G."/>
            <person name="Vanavichit A."/>
            <person name="de Mattos Luiz.A.T."/>
            <person name="Zimmer P.D."/>
            <person name="Malone G."/>
            <person name="Dellagostin O."/>
            <person name="de Oliveira A.C."/>
            <person name="Bevan M."/>
            <person name="Bancroft I."/>
            <person name="Minx P."/>
            <person name="Cordum H."/>
            <person name="Wilson R."/>
            <person name="Cheng Z."/>
            <person name="Jin W."/>
            <person name="Jiang J."/>
            <person name="Leong S.A."/>
            <person name="Iwama H."/>
            <person name="Gojobori T."/>
            <person name="Itoh T."/>
            <person name="Niimura Y."/>
            <person name="Fujii Y."/>
            <person name="Habara T."/>
            <person name="Sakai H."/>
            <person name="Sato Y."/>
            <person name="Wilson G."/>
            <person name="Kumar K."/>
            <person name="McCouch S."/>
            <person name="Juretic N."/>
            <person name="Hoen D."/>
            <person name="Wright S."/>
            <person name="Bruskiewich R."/>
            <person name="Bureau T."/>
            <person name="Miyao A."/>
            <person name="Hirochika H."/>
            <person name="Nishikawa T."/>
            <person name="Kadowaki K."/>
            <person name="Sugiura M."/>
            <person name="Burr B."/>
            <person name="Sasaki T."/>
        </authorList>
    </citation>
    <scope>NUCLEOTIDE SEQUENCE [LARGE SCALE GENOMIC DNA]</scope>
    <source>
        <strain evidence="8">cv. Nipponbare</strain>
    </source>
</reference>
<feature type="domain" description="NAC" evidence="5">
    <location>
        <begin position="9"/>
        <end position="159"/>
    </location>
</feature>
<evidence type="ECO:0000256" key="3">
    <source>
        <dbReference type="ARBA" id="ARBA00023163"/>
    </source>
</evidence>
<dbReference type="EMBL" id="AP004759">
    <property type="protein sequence ID" value="BAD03454.1"/>
    <property type="molecule type" value="Genomic_DNA"/>
</dbReference>
<dbReference type="InterPro" id="IPR003441">
    <property type="entry name" value="NAC-dom"/>
</dbReference>
<accession>Q6Z0H9</accession>
<evidence type="ECO:0000256" key="1">
    <source>
        <dbReference type="ARBA" id="ARBA00023015"/>
    </source>
</evidence>
<dbReference type="AlphaFoldDB" id="Q6Z0H9"/>
<sequence length="518" mass="57579">MAAAKMAGLTPGFKFEPSDEQLVQFFLLPYLRELPVPLGGLVIRDDPRSVPPWKLFARNGRGDEEDAYFLAPADGEGRQARTCDGGRGRWITQRLERTGNLRLAGGGGSGEAVVFEKHRLNYHAGEGRCGSTGWVMHEYAVVKPAALGARHRACHIAFTGHGQKRKRVPDGYVDVEDDGSKASTNAAAAVPPSSTAAMSACPSNVTYNQGCHISPEQSIEQHFPAEHNNIQIQQQAYYQSQDHEQCQYSDEEKYLLQQIKQEQYYYNQQNCFLPGQGNQELYYNDEQQQIFSLPEHQCSQEQYCHHDDQQDCVLPEQHSQELHGYNNEEQGYLLPPEPIDQEEQALFVGGEPQHEQQPLTSTPRQALLDYDDGKLLPPVGVNGAIAIPPQDAAVASNDDDGGQATEAPAAKMTAEEKKWFMEELLTEGCWSGPLLFDQPYYAAAPTGRYRATLRVALAASATPAPRQAAAARAAAAAPAPLRYCLFATTAVSARKEWIRARKEERIRARREIRRKTLR</sequence>
<dbReference type="PROSITE" id="PS51005">
    <property type="entry name" value="NAC"/>
    <property type="match status" value="1"/>
</dbReference>
<keyword evidence="2" id="KW-0238">DNA-binding</keyword>
<dbReference type="GO" id="GO:0006355">
    <property type="term" value="P:regulation of DNA-templated transcription"/>
    <property type="evidence" value="ECO:0007669"/>
    <property type="project" value="InterPro"/>
</dbReference>
<dbReference type="GO" id="GO:0003677">
    <property type="term" value="F:DNA binding"/>
    <property type="evidence" value="ECO:0007669"/>
    <property type="project" value="UniProtKB-KW"/>
</dbReference>
<dbReference type="PANTHER" id="PTHR31719:SF88">
    <property type="entry name" value="OS07G0272700 PROTEIN"/>
    <property type="match status" value="1"/>
</dbReference>
<proteinExistence type="predicted"/>
<dbReference type="Pfam" id="PF02365">
    <property type="entry name" value="NAM"/>
    <property type="match status" value="1"/>
</dbReference>
<organism evidence="7 8">
    <name type="scientific">Oryza sativa subsp. japonica</name>
    <name type="common">Rice</name>
    <dbReference type="NCBI Taxonomy" id="39947"/>
    <lineage>
        <taxon>Eukaryota</taxon>
        <taxon>Viridiplantae</taxon>
        <taxon>Streptophyta</taxon>
        <taxon>Embryophyta</taxon>
        <taxon>Tracheophyta</taxon>
        <taxon>Spermatophyta</taxon>
        <taxon>Magnoliopsida</taxon>
        <taxon>Liliopsida</taxon>
        <taxon>Poales</taxon>
        <taxon>Poaceae</taxon>
        <taxon>BOP clade</taxon>
        <taxon>Oryzoideae</taxon>
        <taxon>Oryzeae</taxon>
        <taxon>Oryzinae</taxon>
        <taxon>Oryza</taxon>
        <taxon>Oryza sativa</taxon>
    </lineage>
</organism>
<dbReference type="SUPFAM" id="SSF101941">
    <property type="entry name" value="NAC domain"/>
    <property type="match status" value="1"/>
</dbReference>
<evidence type="ECO:0000259" key="5">
    <source>
        <dbReference type="PROSITE" id="PS51005"/>
    </source>
</evidence>
<evidence type="ECO:0000313" key="6">
    <source>
        <dbReference type="EMBL" id="BAD03454.1"/>
    </source>
</evidence>
<keyword evidence="1" id="KW-0805">Transcription regulation</keyword>
<dbReference type="Gene3D" id="2.170.150.80">
    <property type="entry name" value="NAC domain"/>
    <property type="match status" value="1"/>
</dbReference>
<evidence type="ECO:0000313" key="8">
    <source>
        <dbReference type="Proteomes" id="UP000000763"/>
    </source>
</evidence>
<dbReference type="PANTHER" id="PTHR31719">
    <property type="entry name" value="NAC TRANSCRIPTION FACTOR 56"/>
    <property type="match status" value="1"/>
</dbReference>
<reference evidence="8" key="4">
    <citation type="journal article" date="2008" name="Nucleic Acids Res.">
        <title>The rice annotation project database (RAP-DB): 2008 update.</title>
        <authorList>
            <consortium name="The rice annotation project (RAP)"/>
        </authorList>
    </citation>
    <scope>GENOME REANNOTATION</scope>
    <source>
        <strain evidence="8">cv. Nipponbare</strain>
    </source>
</reference>
<keyword evidence="3" id="KW-0804">Transcription</keyword>
<name>Q6Z0H9_ORYSJ</name>
<evidence type="ECO:0000313" key="7">
    <source>
        <dbReference type="EMBL" id="BAD03627.1"/>
    </source>
</evidence>